<dbReference type="InterPro" id="IPR014284">
    <property type="entry name" value="RNA_pol_sigma-70_dom"/>
</dbReference>
<dbReference type="OrthoDB" id="3806887at2"/>
<feature type="domain" description="RNA polymerase sigma-70 region 2" evidence="9">
    <location>
        <begin position="16"/>
        <end position="84"/>
    </location>
</feature>
<feature type="region of interest" description="Disordered" evidence="8">
    <location>
        <begin position="78"/>
        <end position="102"/>
    </location>
</feature>
<dbReference type="CDD" id="cd06171">
    <property type="entry name" value="Sigma70_r4"/>
    <property type="match status" value="1"/>
</dbReference>
<proteinExistence type="inferred from homology"/>
<keyword evidence="5 7" id="KW-0238">DNA-binding</keyword>
<dbReference type="AlphaFoldDB" id="A0A2T0SZG8"/>
<dbReference type="EMBL" id="PVTF01000008">
    <property type="protein sequence ID" value="PRY38811.1"/>
    <property type="molecule type" value="Genomic_DNA"/>
</dbReference>
<dbReference type="PANTHER" id="PTHR43133">
    <property type="entry name" value="RNA POLYMERASE ECF-TYPE SIGMA FACTO"/>
    <property type="match status" value="1"/>
</dbReference>
<dbReference type="Gene3D" id="3.10.450.50">
    <property type="match status" value="1"/>
</dbReference>
<evidence type="ECO:0000259" key="11">
    <source>
        <dbReference type="Pfam" id="PF12680"/>
    </source>
</evidence>
<dbReference type="InterPro" id="IPR036388">
    <property type="entry name" value="WH-like_DNA-bd_sf"/>
</dbReference>
<dbReference type="InterPro" id="IPR032710">
    <property type="entry name" value="NTF2-like_dom_sf"/>
</dbReference>
<evidence type="ECO:0000259" key="9">
    <source>
        <dbReference type="Pfam" id="PF04542"/>
    </source>
</evidence>
<evidence type="ECO:0000256" key="3">
    <source>
        <dbReference type="ARBA" id="ARBA00023015"/>
    </source>
</evidence>
<dbReference type="InterPro" id="IPR014305">
    <property type="entry name" value="RNA_pol_sigma-G_actinobac"/>
</dbReference>
<dbReference type="PROSITE" id="PS01063">
    <property type="entry name" value="SIGMA70_ECF"/>
    <property type="match status" value="1"/>
</dbReference>
<keyword evidence="4 7" id="KW-0731">Sigma factor</keyword>
<dbReference type="Pfam" id="PF12680">
    <property type="entry name" value="SnoaL_2"/>
    <property type="match status" value="1"/>
</dbReference>
<dbReference type="InterPro" id="IPR037401">
    <property type="entry name" value="SnoaL-like"/>
</dbReference>
<dbReference type="Pfam" id="PF04542">
    <property type="entry name" value="Sigma70_r2"/>
    <property type="match status" value="1"/>
</dbReference>
<name>A0A2T0SZG8_9PSEU</name>
<keyword evidence="13" id="KW-1185">Reference proteome</keyword>
<evidence type="ECO:0000256" key="7">
    <source>
        <dbReference type="RuleBase" id="RU000716"/>
    </source>
</evidence>
<dbReference type="InterPro" id="IPR000838">
    <property type="entry name" value="RNA_pol_sigma70_ECF_CS"/>
</dbReference>
<dbReference type="SUPFAM" id="SSF88659">
    <property type="entry name" value="Sigma3 and sigma4 domains of RNA polymerase sigma factors"/>
    <property type="match status" value="1"/>
</dbReference>
<comment type="subunit">
    <text evidence="2">Interacts transiently with the RNA polymerase catalytic core formed by RpoA, RpoB, RpoC and RpoZ (2 alpha, 1 beta, 1 beta' and 1 omega subunit) to form the RNA polymerase holoenzyme that can initiate transcription.</text>
</comment>
<evidence type="ECO:0000256" key="2">
    <source>
        <dbReference type="ARBA" id="ARBA00011344"/>
    </source>
</evidence>
<dbReference type="Gene3D" id="1.10.10.10">
    <property type="entry name" value="Winged helix-like DNA-binding domain superfamily/Winged helix DNA-binding domain"/>
    <property type="match status" value="1"/>
</dbReference>
<sequence>MTRSTRTVDEQAFRELVTAHERELLLHCYRMLGSFADAEDVLQETLVAAWRGLDGFEGRSSVRTWLYRIATNRCLNAQRDARRRRPPEPVPPFDPPTPTRRGEVTWLQPYPDALLDTAPGPEARSSAREAVELAFIAGLQRLPPRQAAVLVLRDVLDFSTAEVADLLGTTATAVKGALQRARARLDGQVPDHAPRPGSPGERDLVRRFADAYTADDVEGVVALLTDDAWLAMPPAPHEYRGPAAIAGFLGASAASRAGRRFLLVPTRANTQPAFGCYLAGLDQPVGLLVLTVRDDRISAITRFLGEDLPRRFGLPC</sequence>
<reference evidence="12 13" key="1">
    <citation type="submission" date="2018-03" db="EMBL/GenBank/DDBJ databases">
        <title>Genomic Encyclopedia of Archaeal and Bacterial Type Strains, Phase II (KMG-II): from individual species to whole genera.</title>
        <authorList>
            <person name="Goeker M."/>
        </authorList>
    </citation>
    <scope>NUCLEOTIDE SEQUENCE [LARGE SCALE GENOMIC DNA]</scope>
    <source>
        <strain evidence="12 13">DSM 44720</strain>
    </source>
</reference>
<dbReference type="InterPro" id="IPR013324">
    <property type="entry name" value="RNA_pol_sigma_r3/r4-like"/>
</dbReference>
<dbReference type="SUPFAM" id="SSF88946">
    <property type="entry name" value="Sigma2 domain of RNA polymerase sigma factors"/>
    <property type="match status" value="1"/>
</dbReference>
<evidence type="ECO:0000313" key="12">
    <source>
        <dbReference type="EMBL" id="PRY38811.1"/>
    </source>
</evidence>
<dbReference type="InterPro" id="IPR013325">
    <property type="entry name" value="RNA_pol_sigma_r2"/>
</dbReference>
<feature type="compositionally biased region" description="Pro residues" evidence="8">
    <location>
        <begin position="88"/>
        <end position="98"/>
    </location>
</feature>
<dbReference type="GO" id="GO:0016987">
    <property type="term" value="F:sigma factor activity"/>
    <property type="evidence" value="ECO:0007669"/>
    <property type="project" value="UniProtKB-KW"/>
</dbReference>
<dbReference type="NCBIfam" id="TIGR02937">
    <property type="entry name" value="sigma70-ECF"/>
    <property type="match status" value="1"/>
</dbReference>
<evidence type="ECO:0000256" key="8">
    <source>
        <dbReference type="SAM" id="MobiDB-lite"/>
    </source>
</evidence>
<dbReference type="InterPro" id="IPR013249">
    <property type="entry name" value="RNA_pol_sigma70_r4_t2"/>
</dbReference>
<evidence type="ECO:0000256" key="5">
    <source>
        <dbReference type="ARBA" id="ARBA00023125"/>
    </source>
</evidence>
<dbReference type="GO" id="GO:0006950">
    <property type="term" value="P:response to stress"/>
    <property type="evidence" value="ECO:0007669"/>
    <property type="project" value="UniProtKB-ARBA"/>
</dbReference>
<comment type="caution">
    <text evidence="12">The sequence shown here is derived from an EMBL/GenBank/DDBJ whole genome shotgun (WGS) entry which is preliminary data.</text>
</comment>
<dbReference type="SUPFAM" id="SSF54427">
    <property type="entry name" value="NTF2-like"/>
    <property type="match status" value="1"/>
</dbReference>
<keyword evidence="6 7" id="KW-0804">Transcription</keyword>
<feature type="domain" description="SnoaL-like" evidence="11">
    <location>
        <begin position="205"/>
        <end position="261"/>
    </location>
</feature>
<dbReference type="Pfam" id="PF08281">
    <property type="entry name" value="Sigma70_r4_2"/>
    <property type="match status" value="1"/>
</dbReference>
<dbReference type="NCBIfam" id="TIGR02960">
    <property type="entry name" value="SigX5"/>
    <property type="match status" value="1"/>
</dbReference>
<comment type="similarity">
    <text evidence="1 7">Belongs to the sigma-70 factor family. ECF subfamily.</text>
</comment>
<dbReference type="InterPro" id="IPR039425">
    <property type="entry name" value="RNA_pol_sigma-70-like"/>
</dbReference>
<dbReference type="PANTHER" id="PTHR43133:SF65">
    <property type="entry name" value="ECF RNA POLYMERASE SIGMA FACTOR SIGG"/>
    <property type="match status" value="1"/>
</dbReference>
<dbReference type="Proteomes" id="UP000239494">
    <property type="component" value="Unassembled WGS sequence"/>
</dbReference>
<gene>
    <name evidence="12" type="ORF">CLV43_108211</name>
</gene>
<evidence type="ECO:0000256" key="4">
    <source>
        <dbReference type="ARBA" id="ARBA00023082"/>
    </source>
</evidence>
<evidence type="ECO:0000256" key="1">
    <source>
        <dbReference type="ARBA" id="ARBA00010641"/>
    </source>
</evidence>
<dbReference type="GO" id="GO:0003677">
    <property type="term" value="F:DNA binding"/>
    <property type="evidence" value="ECO:0007669"/>
    <property type="project" value="UniProtKB-KW"/>
</dbReference>
<protein>
    <recommendedName>
        <fullName evidence="7">RNA polymerase sigma factor</fullName>
    </recommendedName>
</protein>
<dbReference type="GO" id="GO:0006352">
    <property type="term" value="P:DNA-templated transcription initiation"/>
    <property type="evidence" value="ECO:0007669"/>
    <property type="project" value="InterPro"/>
</dbReference>
<organism evidence="12 13">
    <name type="scientific">Umezawaea tangerina</name>
    <dbReference type="NCBI Taxonomy" id="84725"/>
    <lineage>
        <taxon>Bacteria</taxon>
        <taxon>Bacillati</taxon>
        <taxon>Actinomycetota</taxon>
        <taxon>Actinomycetes</taxon>
        <taxon>Pseudonocardiales</taxon>
        <taxon>Pseudonocardiaceae</taxon>
        <taxon>Umezawaea</taxon>
    </lineage>
</organism>
<evidence type="ECO:0000313" key="13">
    <source>
        <dbReference type="Proteomes" id="UP000239494"/>
    </source>
</evidence>
<keyword evidence="3 7" id="KW-0805">Transcription regulation</keyword>
<dbReference type="RefSeq" id="WP_106190133.1">
    <property type="nucleotide sequence ID" value="NZ_PVTF01000008.1"/>
</dbReference>
<dbReference type="Gene3D" id="1.10.1740.10">
    <property type="match status" value="1"/>
</dbReference>
<feature type="domain" description="RNA polymerase sigma factor 70 region 4 type 2" evidence="10">
    <location>
        <begin position="137"/>
        <end position="185"/>
    </location>
</feature>
<accession>A0A2T0SZG8</accession>
<evidence type="ECO:0000256" key="6">
    <source>
        <dbReference type="ARBA" id="ARBA00023163"/>
    </source>
</evidence>
<evidence type="ECO:0000259" key="10">
    <source>
        <dbReference type="Pfam" id="PF08281"/>
    </source>
</evidence>
<dbReference type="InterPro" id="IPR007627">
    <property type="entry name" value="RNA_pol_sigma70_r2"/>
</dbReference>
<dbReference type="NCBIfam" id="NF006089">
    <property type="entry name" value="PRK08241.1"/>
    <property type="match status" value="1"/>
</dbReference>